<dbReference type="PANTHER" id="PTHR34987:SF4">
    <property type="entry name" value="ALPHA-L-RHAMNOSIDASE C-TERMINAL DOMAIN-CONTAINING PROTEIN"/>
    <property type="match status" value="1"/>
</dbReference>
<dbReference type="InterPro" id="IPR012341">
    <property type="entry name" value="6hp_glycosidase-like_sf"/>
</dbReference>
<reference evidence="7" key="2">
    <citation type="submission" date="2010-01" db="EMBL/GenBank/DDBJ databases">
        <title>The complete genome of Conexibacter woesei DSM 14684.</title>
        <authorList>
            <consortium name="US DOE Joint Genome Institute (JGI-PGF)"/>
            <person name="Lucas S."/>
            <person name="Copeland A."/>
            <person name="Lapidus A."/>
            <person name="Glavina del Rio T."/>
            <person name="Dalin E."/>
            <person name="Tice H."/>
            <person name="Bruce D."/>
            <person name="Goodwin L."/>
            <person name="Pitluck S."/>
            <person name="Kyrpides N."/>
            <person name="Mavromatis K."/>
            <person name="Ivanova N."/>
            <person name="Mikhailova N."/>
            <person name="Chertkov O."/>
            <person name="Brettin T."/>
            <person name="Detter J.C."/>
            <person name="Han C."/>
            <person name="Larimer F."/>
            <person name="Land M."/>
            <person name="Hauser L."/>
            <person name="Markowitz V."/>
            <person name="Cheng J.-F."/>
            <person name="Hugenholtz P."/>
            <person name="Woyke T."/>
            <person name="Wu D."/>
            <person name="Pukall R."/>
            <person name="Steenblock K."/>
            <person name="Schneider S."/>
            <person name="Klenk H.-P."/>
            <person name="Eisen J.A."/>
        </authorList>
    </citation>
    <scope>NUCLEOTIDE SEQUENCE [LARGE SCALE GENOMIC DNA]</scope>
    <source>
        <strain evidence="7">DSM 14684 / CIP 108061 / JCM 11494 / NBRC 100937 / ID131577</strain>
    </source>
</reference>
<evidence type="ECO:0000259" key="2">
    <source>
        <dbReference type="Pfam" id="PF05592"/>
    </source>
</evidence>
<dbReference type="CAZy" id="CBM67">
    <property type="family name" value="Carbohydrate-Binding Module Family 67"/>
</dbReference>
<protein>
    <submittedName>
        <fullName evidence="6">Alpha-L-rhamnosidase</fullName>
    </submittedName>
</protein>
<dbReference type="InterPro" id="IPR013737">
    <property type="entry name" value="Bac_rhamnosid_N"/>
</dbReference>
<dbReference type="InterPro" id="IPR035396">
    <property type="entry name" value="Bac_rhamnosid6H"/>
</dbReference>
<reference evidence="6 7" key="1">
    <citation type="journal article" date="2010" name="Stand. Genomic Sci.">
        <title>Complete genome sequence of Conexibacter woesei type strain (ID131577).</title>
        <authorList>
            <person name="Pukall R."/>
            <person name="Lapidus A."/>
            <person name="Glavina Del Rio T."/>
            <person name="Copeland A."/>
            <person name="Tice H."/>
            <person name="Cheng J.-F."/>
            <person name="Lucas S."/>
            <person name="Chen F."/>
            <person name="Nolan M."/>
            <person name="Bruce D."/>
            <person name="Goodwin L."/>
            <person name="Pitluck S."/>
            <person name="Mavromatis K."/>
            <person name="Ivanova N."/>
            <person name="Ovchinnikova G."/>
            <person name="Pati A."/>
            <person name="Chen A."/>
            <person name="Palaniappan K."/>
            <person name="Land M."/>
            <person name="Hauser L."/>
            <person name="Chang Y.-J."/>
            <person name="Jeffries C.D."/>
            <person name="Chain P."/>
            <person name="Meincke L."/>
            <person name="Sims D."/>
            <person name="Brettin T."/>
            <person name="Detter J.C."/>
            <person name="Rohde M."/>
            <person name="Goeker M."/>
            <person name="Bristow J."/>
            <person name="Eisen J.A."/>
            <person name="Markowitz V."/>
            <person name="Kyrpides N.C."/>
            <person name="Klenk H.-P."/>
            <person name="Hugenholtz P."/>
        </authorList>
    </citation>
    <scope>NUCLEOTIDE SEQUENCE [LARGE SCALE GENOMIC DNA]</scope>
    <source>
        <strain evidence="7">DSM 14684 / CIP 108061 / JCM 11494 / NBRC 100937 / ID131577</strain>
    </source>
</reference>
<name>D3F7T8_CONWI</name>
<feature type="domain" description="Alpha-L-rhamnosidase concanavalin-like" evidence="2">
    <location>
        <begin position="287"/>
        <end position="350"/>
    </location>
</feature>
<evidence type="ECO:0000259" key="3">
    <source>
        <dbReference type="Pfam" id="PF08531"/>
    </source>
</evidence>
<dbReference type="Gene3D" id="2.60.120.260">
    <property type="entry name" value="Galactose-binding domain-like"/>
    <property type="match status" value="2"/>
</dbReference>
<dbReference type="eggNOG" id="COG3408">
    <property type="taxonomic scope" value="Bacteria"/>
</dbReference>
<dbReference type="CAZy" id="GH78">
    <property type="family name" value="Glycoside Hydrolase Family 78"/>
</dbReference>
<dbReference type="Gene3D" id="2.60.420.10">
    <property type="entry name" value="Maltose phosphorylase, domain 3"/>
    <property type="match status" value="1"/>
</dbReference>
<evidence type="ECO:0000259" key="5">
    <source>
        <dbReference type="Pfam" id="PF17390"/>
    </source>
</evidence>
<dbReference type="Pfam" id="PF17390">
    <property type="entry name" value="Bac_rhamnosid_C"/>
    <property type="match status" value="1"/>
</dbReference>
<evidence type="ECO:0000256" key="1">
    <source>
        <dbReference type="SAM" id="MobiDB-lite"/>
    </source>
</evidence>
<dbReference type="Gene3D" id="1.50.10.10">
    <property type="match status" value="1"/>
</dbReference>
<feature type="region of interest" description="Disordered" evidence="1">
    <location>
        <begin position="806"/>
        <end position="826"/>
    </location>
</feature>
<dbReference type="EMBL" id="CP001854">
    <property type="protein sequence ID" value="ADB52832.1"/>
    <property type="molecule type" value="Genomic_DNA"/>
</dbReference>
<dbReference type="InterPro" id="IPR008902">
    <property type="entry name" value="Rhamnosid_concanavalin"/>
</dbReference>
<sequence length="826" mass="89390">MPYRWDAKWVWLGDTGHRPGLLAGAVDPAVYDRFVLLRRAFDLTEVPGEAVLRAVANSRLVVWVNGHEVARGPVRSDARSTRCELVAVAEQLRPGRNAVAVLARYYGVPTAWWLPTPVTLGLGGGAVAAELRLGDGEVIATDERWRALAGDAWAPGPPSFEDGTGFLREMVDARQLPAGWTEADFDDAAWPRAEPIDPRNDGYLGVLEPPSDPFGRLPPRPIPQLSGDDRRPRRAVVVPTAAAVSPAADDPVEQVLADQRAAVLSATRPALPADGSVEVPGGSPQLVAFDFGETVAGTVRLDVEGPTGTRIDVALGEELDDDGLLVAEFAHAGLRYTARGADDGYESFDPLGGRYAVASVRAESAVRLRVAVRERLFPRARVPSAPFRCSDELLNEVFAIGLRTVELCSQDAYIDCPTREARAWTGDFVVHQSVHLATAEDWSLARWNPVLADTPRSDGMLPMAVCSNLGGGPLEGSYIPDWALHWIRAVRNLMRYTGDRELVASLLAGCERVLRWFVPYRGPDGLLAEVPGWVLIDWSAVPVAGTSAALNALWARALRDLEQMAEWLGDGHRASWARNLRHDVATGFEVFWEPERALYRDHRVAGAVRPAASRHTNAAAICAAIVPAERLAGLAATLADRSLLAHSAPAFERLGTGDLAAGADLVAHGNPEPSWDQQRWILEAQPFFRYVVHDALAEAGRADLVADACRDWGRCVRAGERTWPETWVGGSHCHGWSSTPTRDLVVYTLGVQPAEPGFARARVAPALGDLAWAEGTAPTPHGPLWVRADAESGRLAIDSPVPLDVEWGGEQRQLGPGRHELRSATS</sequence>
<feature type="domain" description="Alpha-L-rhamnosidase C-terminal" evidence="5">
    <location>
        <begin position="750"/>
        <end position="806"/>
    </location>
</feature>
<dbReference type="InterPro" id="IPR035398">
    <property type="entry name" value="Bac_rhamnosid_C"/>
</dbReference>
<proteinExistence type="predicted"/>
<dbReference type="InterPro" id="IPR008928">
    <property type="entry name" value="6-hairpin_glycosidase_sf"/>
</dbReference>
<feature type="compositionally biased region" description="Pro residues" evidence="1">
    <location>
        <begin position="210"/>
        <end position="222"/>
    </location>
</feature>
<dbReference type="SUPFAM" id="SSF48208">
    <property type="entry name" value="Six-hairpin glycosidases"/>
    <property type="match status" value="1"/>
</dbReference>
<dbReference type="AlphaFoldDB" id="D3F7T8"/>
<dbReference type="Pfam" id="PF08531">
    <property type="entry name" value="Bac_rhamnosid_N"/>
    <property type="match status" value="1"/>
</dbReference>
<dbReference type="STRING" id="469383.Cwoe_4418"/>
<dbReference type="HOGENOM" id="CLU_009782_0_0_11"/>
<dbReference type="KEGG" id="cwo:Cwoe_4418"/>
<keyword evidence="7" id="KW-1185">Reference proteome</keyword>
<gene>
    <name evidence="6" type="ordered locus">Cwoe_4418</name>
</gene>
<evidence type="ECO:0000313" key="6">
    <source>
        <dbReference type="EMBL" id="ADB52832.1"/>
    </source>
</evidence>
<feature type="domain" description="Bacterial alpha-L-rhamnosidase N-terminal" evidence="3">
    <location>
        <begin position="80"/>
        <end position="197"/>
    </location>
</feature>
<accession>D3F7T8</accession>
<evidence type="ECO:0000259" key="4">
    <source>
        <dbReference type="Pfam" id="PF17389"/>
    </source>
</evidence>
<dbReference type="PANTHER" id="PTHR34987">
    <property type="entry name" value="C, PUTATIVE (AFU_ORTHOLOGUE AFUA_3G02880)-RELATED"/>
    <property type="match status" value="1"/>
</dbReference>
<evidence type="ECO:0000313" key="7">
    <source>
        <dbReference type="Proteomes" id="UP000008229"/>
    </source>
</evidence>
<feature type="domain" description="Alpha-L-rhamnosidase six-hairpin glycosidase" evidence="4">
    <location>
        <begin position="386"/>
        <end position="633"/>
    </location>
</feature>
<dbReference type="GO" id="GO:0005975">
    <property type="term" value="P:carbohydrate metabolic process"/>
    <property type="evidence" value="ECO:0007669"/>
    <property type="project" value="InterPro"/>
</dbReference>
<organism evidence="6 7">
    <name type="scientific">Conexibacter woesei (strain DSM 14684 / CCUG 47730 / CIP 108061 / JCM 11494 / NBRC 100937 / ID131577)</name>
    <dbReference type="NCBI Taxonomy" id="469383"/>
    <lineage>
        <taxon>Bacteria</taxon>
        <taxon>Bacillati</taxon>
        <taxon>Actinomycetota</taxon>
        <taxon>Thermoleophilia</taxon>
        <taxon>Solirubrobacterales</taxon>
        <taxon>Conexibacteraceae</taxon>
        <taxon>Conexibacter</taxon>
    </lineage>
</organism>
<feature type="region of interest" description="Disordered" evidence="1">
    <location>
        <begin position="209"/>
        <end position="233"/>
    </location>
</feature>
<dbReference type="Proteomes" id="UP000008229">
    <property type="component" value="Chromosome"/>
</dbReference>
<dbReference type="Pfam" id="PF05592">
    <property type="entry name" value="Bac_rhamnosid"/>
    <property type="match status" value="1"/>
</dbReference>
<dbReference type="Pfam" id="PF17389">
    <property type="entry name" value="Bac_rhamnosid6H"/>
    <property type="match status" value="1"/>
</dbReference>
<feature type="compositionally biased region" description="Basic and acidic residues" evidence="1">
    <location>
        <begin position="817"/>
        <end position="826"/>
    </location>
</feature>